<keyword evidence="1" id="KW-0472">Membrane</keyword>
<comment type="caution">
    <text evidence="2">The sequence shown here is derived from an EMBL/GenBank/DDBJ whole genome shotgun (WGS) entry which is preliminary data.</text>
</comment>
<protein>
    <submittedName>
        <fullName evidence="2">Uncharacterized protein</fullName>
    </submittedName>
</protein>
<evidence type="ECO:0000256" key="1">
    <source>
        <dbReference type="SAM" id="Phobius"/>
    </source>
</evidence>
<keyword evidence="1" id="KW-1133">Transmembrane helix</keyword>
<dbReference type="AlphaFoldDB" id="A0A7Z0K890"/>
<reference evidence="2 3" key="1">
    <citation type="submission" date="2020-07" db="EMBL/GenBank/DDBJ databases">
        <title>Sequencing the genomes of 1000 actinobacteria strains.</title>
        <authorList>
            <person name="Klenk H.-P."/>
        </authorList>
    </citation>
    <scope>NUCLEOTIDE SEQUENCE [LARGE SCALE GENOMIC DNA]</scope>
    <source>
        <strain evidence="2 3">DSM 15475</strain>
    </source>
</reference>
<organism evidence="2 3">
    <name type="scientific">Nesterenkonia xinjiangensis</name>
    <dbReference type="NCBI Taxonomy" id="225327"/>
    <lineage>
        <taxon>Bacteria</taxon>
        <taxon>Bacillati</taxon>
        <taxon>Actinomycetota</taxon>
        <taxon>Actinomycetes</taxon>
        <taxon>Micrococcales</taxon>
        <taxon>Micrococcaceae</taxon>
        <taxon>Nesterenkonia</taxon>
    </lineage>
</organism>
<evidence type="ECO:0000313" key="3">
    <source>
        <dbReference type="Proteomes" id="UP000535437"/>
    </source>
</evidence>
<accession>A0A7Z0K890</accession>
<feature type="transmembrane region" description="Helical" evidence="1">
    <location>
        <begin position="87"/>
        <end position="108"/>
    </location>
</feature>
<gene>
    <name evidence="2" type="ORF">HNR09_000770</name>
</gene>
<name>A0A7Z0K890_9MICC</name>
<feature type="transmembrane region" description="Helical" evidence="1">
    <location>
        <begin position="53"/>
        <end position="75"/>
    </location>
</feature>
<proteinExistence type="predicted"/>
<keyword evidence="1" id="KW-0812">Transmembrane</keyword>
<sequence length="138" mass="14115">MTSTVPPVRPIARLIFCVLGSLTAVALIVIVAVPVDLMTGFIAGDETLLAMAAYLRLLTPISLVAGLLGAGLGMLSRWMSATTPMGTAVTAGVAAAGVGAVVTFALLWAPLSPVLQVAWILLLGAAVGWGSWLSDKMR</sequence>
<keyword evidence="3" id="KW-1185">Reference proteome</keyword>
<dbReference type="RefSeq" id="WP_179540851.1">
    <property type="nucleotide sequence ID" value="NZ_BAAALL010000004.1"/>
</dbReference>
<dbReference type="EMBL" id="JACCFY010000001">
    <property type="protein sequence ID" value="NYJ77359.1"/>
    <property type="molecule type" value="Genomic_DNA"/>
</dbReference>
<feature type="transmembrane region" description="Helical" evidence="1">
    <location>
        <begin position="114"/>
        <end position="133"/>
    </location>
</feature>
<dbReference type="Proteomes" id="UP000535437">
    <property type="component" value="Unassembled WGS sequence"/>
</dbReference>
<feature type="transmembrane region" description="Helical" evidence="1">
    <location>
        <begin position="12"/>
        <end position="33"/>
    </location>
</feature>
<evidence type="ECO:0000313" key="2">
    <source>
        <dbReference type="EMBL" id="NYJ77359.1"/>
    </source>
</evidence>